<dbReference type="AlphaFoldDB" id="A0A1Y2EBP4"/>
<accession>A0A1Y2EBP4</accession>
<gene>
    <name evidence="3" type="ORF">BCR38DRAFT_424932</name>
</gene>
<evidence type="ECO:0000313" key="3">
    <source>
        <dbReference type="EMBL" id="ORY68978.1"/>
    </source>
</evidence>
<dbReference type="PANTHER" id="PTHR33365:SF4">
    <property type="entry name" value="CYCLOCHLOROTINE BIOSYNTHESIS PROTEIN O"/>
    <property type="match status" value="1"/>
</dbReference>
<comment type="similarity">
    <text evidence="2">Belongs to the ustYa family.</text>
</comment>
<dbReference type="STRING" id="1141098.A0A1Y2EBP4"/>
<dbReference type="PANTHER" id="PTHR33365">
    <property type="entry name" value="YALI0B05434P"/>
    <property type="match status" value="1"/>
</dbReference>
<dbReference type="GeneID" id="63775902"/>
<dbReference type="Proteomes" id="UP000193689">
    <property type="component" value="Unassembled WGS sequence"/>
</dbReference>
<organism evidence="3 4">
    <name type="scientific">Pseudomassariella vexata</name>
    <dbReference type="NCBI Taxonomy" id="1141098"/>
    <lineage>
        <taxon>Eukaryota</taxon>
        <taxon>Fungi</taxon>
        <taxon>Dikarya</taxon>
        <taxon>Ascomycota</taxon>
        <taxon>Pezizomycotina</taxon>
        <taxon>Sordariomycetes</taxon>
        <taxon>Xylariomycetidae</taxon>
        <taxon>Amphisphaeriales</taxon>
        <taxon>Pseudomassariaceae</taxon>
        <taxon>Pseudomassariella</taxon>
    </lineage>
</organism>
<dbReference type="OrthoDB" id="3687641at2759"/>
<evidence type="ECO:0000313" key="4">
    <source>
        <dbReference type="Proteomes" id="UP000193689"/>
    </source>
</evidence>
<comment type="caution">
    <text evidence="3">The sequence shown here is derived from an EMBL/GenBank/DDBJ whole genome shotgun (WGS) entry which is preliminary data.</text>
</comment>
<reference evidence="3 4" key="1">
    <citation type="submission" date="2016-07" db="EMBL/GenBank/DDBJ databases">
        <title>Pervasive Adenine N6-methylation of Active Genes in Fungi.</title>
        <authorList>
            <consortium name="DOE Joint Genome Institute"/>
            <person name="Mondo S.J."/>
            <person name="Dannebaum R.O."/>
            <person name="Kuo R.C."/>
            <person name="Labutti K."/>
            <person name="Haridas S."/>
            <person name="Kuo A."/>
            <person name="Salamov A."/>
            <person name="Ahrendt S.R."/>
            <person name="Lipzen A."/>
            <person name="Sullivan W."/>
            <person name="Andreopoulos W.B."/>
            <person name="Clum A."/>
            <person name="Lindquist E."/>
            <person name="Daum C."/>
            <person name="Ramamoorthy G.K."/>
            <person name="Gryganskyi A."/>
            <person name="Culley D."/>
            <person name="Magnuson J.K."/>
            <person name="James T.Y."/>
            <person name="O'Malley M.A."/>
            <person name="Stajich J.E."/>
            <person name="Spatafora J.W."/>
            <person name="Visel A."/>
            <person name="Grigoriev I.V."/>
        </authorList>
    </citation>
    <scope>NUCLEOTIDE SEQUENCE [LARGE SCALE GENOMIC DNA]</scope>
    <source>
        <strain evidence="3 4">CBS 129021</strain>
    </source>
</reference>
<evidence type="ECO:0000256" key="1">
    <source>
        <dbReference type="ARBA" id="ARBA00004685"/>
    </source>
</evidence>
<name>A0A1Y2EBP4_9PEZI</name>
<dbReference type="RefSeq" id="XP_040719265.1">
    <property type="nucleotide sequence ID" value="XM_040859690.1"/>
</dbReference>
<comment type="pathway">
    <text evidence="1">Mycotoxin biosynthesis.</text>
</comment>
<evidence type="ECO:0008006" key="5">
    <source>
        <dbReference type="Google" id="ProtNLM"/>
    </source>
</evidence>
<proteinExistence type="inferred from homology"/>
<evidence type="ECO:0000256" key="2">
    <source>
        <dbReference type="ARBA" id="ARBA00035112"/>
    </source>
</evidence>
<dbReference type="InterPro" id="IPR021765">
    <property type="entry name" value="UstYa-like"/>
</dbReference>
<keyword evidence="4" id="KW-1185">Reference proteome</keyword>
<protein>
    <recommendedName>
        <fullName evidence="5">Tat pathway signal sequence</fullName>
    </recommendedName>
</protein>
<dbReference type="Pfam" id="PF11807">
    <property type="entry name" value="UstYa"/>
    <property type="match status" value="1"/>
</dbReference>
<sequence length="187" mass="21497">MLGSKSPFTSLDPEIADAAWDTIEVSGTLGWLKMPNEDMDAMGAKSVEFKDGSGQLVALDVFHQLHCLNYLRKKTSLYSPLYHDMAHEEEIPAQYHIPHCIDSIRMPLQCHADLSVISQRWADGWMEPWATWENNHRCRNFDKIKEWAIEKYPVLAWQMVHPQLGYVMSGQNNISALPLLDELKDEE</sequence>
<dbReference type="GO" id="GO:0043386">
    <property type="term" value="P:mycotoxin biosynthetic process"/>
    <property type="evidence" value="ECO:0007669"/>
    <property type="project" value="InterPro"/>
</dbReference>
<dbReference type="EMBL" id="MCFJ01000003">
    <property type="protein sequence ID" value="ORY68978.1"/>
    <property type="molecule type" value="Genomic_DNA"/>
</dbReference>
<dbReference type="InParanoid" id="A0A1Y2EBP4"/>